<feature type="transmembrane region" description="Helical" evidence="9">
    <location>
        <begin position="48"/>
        <end position="66"/>
    </location>
</feature>
<evidence type="ECO:0000256" key="9">
    <source>
        <dbReference type="HAMAP-Rule" id="MF_00161"/>
    </source>
</evidence>
<dbReference type="Pfam" id="PF01252">
    <property type="entry name" value="Peptidase_A8"/>
    <property type="match status" value="1"/>
</dbReference>
<sequence>MATKKRSNASGSSSGSSASSSATVLWLGFAAIVILLDQVSKITISKAFTYGETLGITSFFNLTLVYNKGAAFSFLAAETGWQRYFFTAIGLIAAAYITYLLVRHAGQKLFCTALSLIMGGALGNVIDRVMYGHVIDFLDFHYKEIYHFPAFNIADSAICLGAALFILDELRRVKK</sequence>
<keyword evidence="3 9" id="KW-0645">Protease</keyword>
<evidence type="ECO:0000256" key="4">
    <source>
        <dbReference type="ARBA" id="ARBA00022692"/>
    </source>
</evidence>
<organism evidence="12 13">
    <name type="scientific">Undibacterium pigrum</name>
    <dbReference type="NCBI Taxonomy" id="401470"/>
    <lineage>
        <taxon>Bacteria</taxon>
        <taxon>Pseudomonadati</taxon>
        <taxon>Pseudomonadota</taxon>
        <taxon>Betaproteobacteria</taxon>
        <taxon>Burkholderiales</taxon>
        <taxon>Oxalobacteraceae</taxon>
        <taxon>Undibacterium</taxon>
    </lineage>
</organism>
<comment type="catalytic activity">
    <reaction evidence="9 10">
        <text>Release of signal peptides from bacterial membrane prolipoproteins. Hydrolyzes -Xaa-Yaa-Zaa-|-(S,diacylglyceryl)Cys-, in which Xaa is hydrophobic (preferably Leu), and Yaa (Ala or Ser) and Zaa (Gly or Ala) have small, neutral side chains.</text>
        <dbReference type="EC" id="3.4.23.36"/>
    </reaction>
</comment>
<feature type="transmembrane region" description="Helical" evidence="9">
    <location>
        <begin position="109"/>
        <end position="126"/>
    </location>
</feature>
<dbReference type="AlphaFoldDB" id="A0A318IWL2"/>
<evidence type="ECO:0000313" key="13">
    <source>
        <dbReference type="Proteomes" id="UP000247792"/>
    </source>
</evidence>
<dbReference type="PANTHER" id="PTHR33695:SF1">
    <property type="entry name" value="LIPOPROTEIN SIGNAL PEPTIDASE"/>
    <property type="match status" value="1"/>
</dbReference>
<comment type="pathway">
    <text evidence="9">Protein modification; lipoprotein biosynthesis (signal peptide cleavage).</text>
</comment>
<protein>
    <recommendedName>
        <fullName evidence="9">Lipoprotein signal peptidase</fullName>
        <ecNumber evidence="9">3.4.23.36</ecNumber>
    </recommendedName>
    <alternativeName>
        <fullName evidence="9">Prolipoprotein signal peptidase</fullName>
    </alternativeName>
    <alternativeName>
        <fullName evidence="9">Signal peptidase II</fullName>
        <shortName evidence="9">SPase II</shortName>
    </alternativeName>
</protein>
<evidence type="ECO:0000256" key="11">
    <source>
        <dbReference type="RuleBase" id="RU004181"/>
    </source>
</evidence>
<proteinExistence type="inferred from homology"/>
<dbReference type="EMBL" id="QJKB01000010">
    <property type="protein sequence ID" value="PXX39705.1"/>
    <property type="molecule type" value="Genomic_DNA"/>
</dbReference>
<dbReference type="HAMAP" id="MF_00161">
    <property type="entry name" value="LspA"/>
    <property type="match status" value="1"/>
</dbReference>
<dbReference type="GO" id="GO:0005886">
    <property type="term" value="C:plasma membrane"/>
    <property type="evidence" value="ECO:0007669"/>
    <property type="project" value="UniProtKB-SubCell"/>
</dbReference>
<dbReference type="Proteomes" id="UP000247792">
    <property type="component" value="Unassembled WGS sequence"/>
</dbReference>
<comment type="caution">
    <text evidence="12">The sequence shown here is derived from an EMBL/GenBank/DDBJ whole genome shotgun (WGS) entry which is preliminary data.</text>
</comment>
<feature type="active site" evidence="9">
    <location>
        <position position="155"/>
    </location>
</feature>
<dbReference type="NCBIfam" id="TIGR00077">
    <property type="entry name" value="lspA"/>
    <property type="match status" value="1"/>
</dbReference>
<dbReference type="InterPro" id="IPR001872">
    <property type="entry name" value="Peptidase_A8"/>
</dbReference>
<accession>A0A318IWL2</accession>
<keyword evidence="5 9" id="KW-0064">Aspartyl protease</keyword>
<keyword evidence="7 9" id="KW-1133">Transmembrane helix</keyword>
<keyword evidence="13" id="KW-1185">Reference proteome</keyword>
<feature type="transmembrane region" description="Helical" evidence="9">
    <location>
        <begin position="18"/>
        <end position="36"/>
    </location>
</feature>
<dbReference type="PANTHER" id="PTHR33695">
    <property type="entry name" value="LIPOPROTEIN SIGNAL PEPTIDASE"/>
    <property type="match status" value="1"/>
</dbReference>
<evidence type="ECO:0000256" key="6">
    <source>
        <dbReference type="ARBA" id="ARBA00022801"/>
    </source>
</evidence>
<dbReference type="OrthoDB" id="9810259at2"/>
<evidence type="ECO:0000256" key="3">
    <source>
        <dbReference type="ARBA" id="ARBA00022670"/>
    </source>
</evidence>
<comment type="subcellular location">
    <subcellularLocation>
        <location evidence="9">Cell membrane</location>
        <topology evidence="9">Multi-pass membrane protein</topology>
    </subcellularLocation>
</comment>
<name>A0A318IWL2_9BURK</name>
<evidence type="ECO:0000313" key="12">
    <source>
        <dbReference type="EMBL" id="PXX39705.1"/>
    </source>
</evidence>
<dbReference type="PROSITE" id="PS00855">
    <property type="entry name" value="SPASE_II"/>
    <property type="match status" value="1"/>
</dbReference>
<keyword evidence="4 9" id="KW-0812">Transmembrane</keyword>
<feature type="transmembrane region" description="Helical" evidence="9">
    <location>
        <begin position="146"/>
        <end position="167"/>
    </location>
</feature>
<keyword evidence="6 9" id="KW-0378">Hydrolase</keyword>
<feature type="transmembrane region" description="Helical" evidence="9">
    <location>
        <begin position="81"/>
        <end position="102"/>
    </location>
</feature>
<feature type="active site" evidence="9">
    <location>
        <position position="136"/>
    </location>
</feature>
<evidence type="ECO:0000256" key="7">
    <source>
        <dbReference type="ARBA" id="ARBA00022989"/>
    </source>
</evidence>
<dbReference type="UniPathway" id="UPA00665"/>
<dbReference type="EC" id="3.4.23.36" evidence="9"/>
<dbReference type="RefSeq" id="WP_110257363.1">
    <property type="nucleotide sequence ID" value="NZ_QJKB01000010.1"/>
</dbReference>
<gene>
    <name evidence="9" type="primary">lspA</name>
    <name evidence="12" type="ORF">DFR42_11070</name>
</gene>
<evidence type="ECO:0000256" key="1">
    <source>
        <dbReference type="ARBA" id="ARBA00006139"/>
    </source>
</evidence>
<keyword evidence="2 9" id="KW-1003">Cell membrane</keyword>
<evidence type="ECO:0000256" key="8">
    <source>
        <dbReference type="ARBA" id="ARBA00023136"/>
    </source>
</evidence>
<reference evidence="12 13" key="1">
    <citation type="submission" date="2018-05" db="EMBL/GenBank/DDBJ databases">
        <title>Genomic Encyclopedia of Type Strains, Phase IV (KMG-IV): sequencing the most valuable type-strain genomes for metagenomic binning, comparative biology and taxonomic classification.</title>
        <authorList>
            <person name="Goeker M."/>
        </authorList>
    </citation>
    <scope>NUCLEOTIDE SEQUENCE [LARGE SCALE GENOMIC DNA]</scope>
    <source>
        <strain evidence="12 13">DSM 19792</strain>
    </source>
</reference>
<evidence type="ECO:0000256" key="10">
    <source>
        <dbReference type="RuleBase" id="RU000594"/>
    </source>
</evidence>
<dbReference type="GO" id="GO:0004190">
    <property type="term" value="F:aspartic-type endopeptidase activity"/>
    <property type="evidence" value="ECO:0007669"/>
    <property type="project" value="UniProtKB-UniRule"/>
</dbReference>
<comment type="similarity">
    <text evidence="1 9 11">Belongs to the peptidase A8 family.</text>
</comment>
<dbReference type="PRINTS" id="PR00781">
    <property type="entry name" value="LIPOSIGPTASE"/>
</dbReference>
<comment type="function">
    <text evidence="9 10">This protein specifically catalyzes the removal of signal peptides from prolipoproteins.</text>
</comment>
<evidence type="ECO:0000256" key="2">
    <source>
        <dbReference type="ARBA" id="ARBA00022475"/>
    </source>
</evidence>
<keyword evidence="8 9" id="KW-0472">Membrane</keyword>
<dbReference type="GO" id="GO:0006508">
    <property type="term" value="P:proteolysis"/>
    <property type="evidence" value="ECO:0007669"/>
    <property type="project" value="UniProtKB-KW"/>
</dbReference>
<evidence type="ECO:0000256" key="5">
    <source>
        <dbReference type="ARBA" id="ARBA00022750"/>
    </source>
</evidence>